<organism evidence="3 4">
    <name type="scientific">Listeria newyorkensis</name>
    <dbReference type="NCBI Taxonomy" id="1497681"/>
    <lineage>
        <taxon>Bacteria</taxon>
        <taxon>Bacillati</taxon>
        <taxon>Bacillota</taxon>
        <taxon>Bacilli</taxon>
        <taxon>Bacillales</taxon>
        <taxon>Listeriaceae</taxon>
        <taxon>Listeria</taxon>
    </lineage>
</organism>
<name>A0ABX4XPY0_9LIST</name>
<evidence type="ECO:0000256" key="1">
    <source>
        <dbReference type="SAM" id="MobiDB-lite"/>
    </source>
</evidence>
<keyword evidence="4" id="KW-1185">Reference proteome</keyword>
<reference evidence="3 4" key="1">
    <citation type="submission" date="2016-11" db="EMBL/GenBank/DDBJ databases">
        <title>Whole Genome Sequence of Listeria newyorkensis.</title>
        <authorList>
            <person name="Frink S."/>
            <person name="Morales C."/>
            <person name="Kiang D."/>
        </authorList>
    </citation>
    <scope>NUCLEOTIDE SEQUENCE [LARGE SCALE GENOMIC DNA]</scope>
    <source>
        <strain evidence="3 4">F1604011-044</strain>
    </source>
</reference>
<dbReference type="Gene3D" id="2.60.40.3600">
    <property type="match status" value="1"/>
</dbReference>
<gene>
    <name evidence="3" type="ORF">BMT55_03640</name>
</gene>
<feature type="compositionally biased region" description="Polar residues" evidence="1">
    <location>
        <begin position="28"/>
        <end position="44"/>
    </location>
</feature>
<dbReference type="Proteomes" id="UP000236500">
    <property type="component" value="Unassembled WGS sequence"/>
</dbReference>
<feature type="chain" id="PRO_5046090589" description="WxL domain-containing protein" evidence="2">
    <location>
        <begin position="26"/>
        <end position="694"/>
    </location>
</feature>
<accession>A0ABX4XPY0</accession>
<sequence length="694" mass="74500">MKKKILTFMLIATIPMASFSGLTKAETTESNQVEEVQGSDNIETSPIIDKTEETKTEEVQQSATGSKSETPKLKGKLKADAPLAIANPQTFVLGTDLTKVDPKTFVSNVANNGVNMKIEYVTKPATNLVGVYSTTVKVTDLSSQAMQTIDVPTTIQFGDTIFTRSGYANEGLSALTLHHGATPYITNTAGVTSGKGVYPITGAARIIYTSSVQSITTDHKVGTPYFSKSARGDDTSNEFCQSFNTPVNVAYGDIISVYTLTGNTPTSLPSTTATSLDGAQSLSTGTHYFEITPTGYKEVMKSSATAKTVTAELGAKVTPKDCVTLPASGTFTVSDTFIQAPDLKKVGTSQVQVEVREQLDSGQYISSTVTSSVTINADTTPPTADTVTQKITKNAAIPAPETFLTNIHDDADDYTSNKINISYVTEPTTTELGARTCQIALTDSAGNVAYKDATYFVGDETTVSNDQYGLRAEPVVIKQSELTGKTATEKETLIRERSNVQGWDIEATKEVSDQVALSSTDIANLPTKASTTENYTVAMSLGNLTTDIAVTVTDDVTFAFNATPDPLNFESTEMIGDEVTIDRTNPNWNIQVKDTRNNGSNWSITATVNGPFKDNSDPDAKQLHNALTYTKGSTETQILDNQAFAFYEGQSNEASIKTIESTKDQGFRMKINPTGVKADAEYQTSITWTLNDTP</sequence>
<evidence type="ECO:0000256" key="2">
    <source>
        <dbReference type="SAM" id="SignalP"/>
    </source>
</evidence>
<feature type="compositionally biased region" description="Basic and acidic residues" evidence="1">
    <location>
        <begin position="49"/>
        <end position="58"/>
    </location>
</feature>
<evidence type="ECO:0008006" key="5">
    <source>
        <dbReference type="Google" id="ProtNLM"/>
    </source>
</evidence>
<keyword evidence="2" id="KW-0732">Signal</keyword>
<proteinExistence type="predicted"/>
<feature type="compositionally biased region" description="Polar residues" evidence="1">
    <location>
        <begin position="59"/>
        <end position="68"/>
    </location>
</feature>
<protein>
    <recommendedName>
        <fullName evidence="5">WxL domain-containing protein</fullName>
    </recommendedName>
</protein>
<feature type="region of interest" description="Disordered" evidence="1">
    <location>
        <begin position="28"/>
        <end position="74"/>
    </location>
</feature>
<feature type="signal peptide" evidence="2">
    <location>
        <begin position="1"/>
        <end position="25"/>
    </location>
</feature>
<dbReference type="RefSeq" id="WP_036093157.1">
    <property type="nucleotide sequence ID" value="NZ_BJEY01000010.1"/>
</dbReference>
<dbReference type="EMBL" id="MPDH01000003">
    <property type="protein sequence ID" value="PNP93873.1"/>
    <property type="molecule type" value="Genomic_DNA"/>
</dbReference>
<evidence type="ECO:0000313" key="4">
    <source>
        <dbReference type="Proteomes" id="UP000236500"/>
    </source>
</evidence>
<comment type="caution">
    <text evidence="3">The sequence shown here is derived from an EMBL/GenBank/DDBJ whole genome shotgun (WGS) entry which is preliminary data.</text>
</comment>
<evidence type="ECO:0000313" key="3">
    <source>
        <dbReference type="EMBL" id="PNP93873.1"/>
    </source>
</evidence>